<sequence length="394" mass="45824">MTQTLETATESNLYSKTKENKKQTKVKRWLEGRFAPVGIEINGDKPWDPQIHDSRFYDRLFREGSVGAGESYMDGWWDCVELDELFNRLLSAKLDVALKTKWAFIKHILVARILNLQNQKRAWQVGEAHYDAGNDLYQLMLDDTMAYSCGYWQEADNLHQAQIAKLDLVCRKAQLQKGERVLDIGCGWGSFSQYAAQHYSVDVTGITISKEQQQLAQERCKGLPVDIQLKDYRSLKGKFDKLISIGMFEHVGPKNYSAYMKSAHNLMKDEGIFVLHTIGSAVSQQGTDPWIHKYIFPNGAIPSLTQISQSCEPYFVIEDVHNFGPDYDRTLMNWQHNFEQSWAQIKHLYSERFYRMWNYYLKTCAGAFRCRNLQLFQLVLRKRHSQLPRYSSPR</sequence>
<accession>A0A6M4MBD1</accession>
<gene>
    <name evidence="7" type="primary">cfa</name>
    <name evidence="7" type="ORF">CA267_006790</name>
</gene>
<keyword evidence="5" id="KW-0443">Lipid metabolism</keyword>
<evidence type="ECO:0000256" key="4">
    <source>
        <dbReference type="ARBA" id="ARBA00022691"/>
    </source>
</evidence>
<dbReference type="NCBIfam" id="NF008686">
    <property type="entry name" value="PRK11705.1"/>
    <property type="match status" value="1"/>
</dbReference>
<evidence type="ECO:0000313" key="7">
    <source>
        <dbReference type="EMBL" id="QJR80501.1"/>
    </source>
</evidence>
<proteinExistence type="inferred from homology"/>
<organism evidence="7 8">
    <name type="scientific">Alteromonas pelagimontana</name>
    <dbReference type="NCBI Taxonomy" id="1858656"/>
    <lineage>
        <taxon>Bacteria</taxon>
        <taxon>Pseudomonadati</taxon>
        <taxon>Pseudomonadota</taxon>
        <taxon>Gammaproteobacteria</taxon>
        <taxon>Alteromonadales</taxon>
        <taxon>Alteromonadaceae</taxon>
        <taxon>Alteromonas/Salinimonas group</taxon>
        <taxon>Alteromonas</taxon>
    </lineage>
</organism>
<dbReference type="EC" id="2.1.1.79" evidence="7"/>
<keyword evidence="4" id="KW-0949">S-adenosyl-L-methionine</keyword>
<dbReference type="EMBL" id="CP052766">
    <property type="protein sequence ID" value="QJR80501.1"/>
    <property type="molecule type" value="Genomic_DNA"/>
</dbReference>
<dbReference type="Pfam" id="PF02353">
    <property type="entry name" value="CMAS"/>
    <property type="match status" value="1"/>
</dbReference>
<evidence type="ECO:0000256" key="6">
    <source>
        <dbReference type="PIRSR" id="PIRSR003085-1"/>
    </source>
</evidence>
<keyword evidence="2 7" id="KW-0489">Methyltransferase</keyword>
<evidence type="ECO:0000256" key="3">
    <source>
        <dbReference type="ARBA" id="ARBA00022679"/>
    </source>
</evidence>
<dbReference type="RefSeq" id="WP_075608192.1">
    <property type="nucleotide sequence ID" value="NZ_CP052766.1"/>
</dbReference>
<evidence type="ECO:0000256" key="2">
    <source>
        <dbReference type="ARBA" id="ARBA00022603"/>
    </source>
</evidence>
<protein>
    <submittedName>
        <fullName evidence="7">Cyclopropane fatty acyl phospholipid synthase</fullName>
        <ecNumber evidence="7">2.1.1.79</ecNumber>
    </submittedName>
</protein>
<dbReference type="GO" id="GO:0032259">
    <property type="term" value="P:methylation"/>
    <property type="evidence" value="ECO:0007669"/>
    <property type="project" value="UniProtKB-KW"/>
</dbReference>
<dbReference type="InterPro" id="IPR029063">
    <property type="entry name" value="SAM-dependent_MTases_sf"/>
</dbReference>
<dbReference type="PANTHER" id="PTHR43667">
    <property type="entry name" value="CYCLOPROPANE-FATTY-ACYL-PHOSPHOLIPID SYNTHASE"/>
    <property type="match status" value="1"/>
</dbReference>
<dbReference type="InterPro" id="IPR003333">
    <property type="entry name" value="CMAS"/>
</dbReference>
<dbReference type="PANTHER" id="PTHR43667:SF1">
    <property type="entry name" value="CYCLOPROPANE-FATTY-ACYL-PHOSPHOLIPID SYNTHASE"/>
    <property type="match status" value="1"/>
</dbReference>
<evidence type="ECO:0000256" key="1">
    <source>
        <dbReference type="ARBA" id="ARBA00010815"/>
    </source>
</evidence>
<dbReference type="GO" id="GO:0008610">
    <property type="term" value="P:lipid biosynthetic process"/>
    <property type="evidence" value="ECO:0007669"/>
    <property type="project" value="InterPro"/>
</dbReference>
<dbReference type="GO" id="GO:0008825">
    <property type="term" value="F:cyclopropane-fatty-acyl-phospholipid synthase activity"/>
    <property type="evidence" value="ECO:0007669"/>
    <property type="project" value="UniProtKB-EC"/>
</dbReference>
<dbReference type="Gene3D" id="3.40.50.150">
    <property type="entry name" value="Vaccinia Virus protein VP39"/>
    <property type="match status" value="1"/>
</dbReference>
<dbReference type="AlphaFoldDB" id="A0A6M4MBD1"/>
<dbReference type="Proteomes" id="UP000219285">
    <property type="component" value="Chromosome"/>
</dbReference>
<evidence type="ECO:0000313" key="8">
    <source>
        <dbReference type="Proteomes" id="UP000219285"/>
    </source>
</evidence>
<reference evidence="8" key="1">
    <citation type="submission" date="2014-12" db="EMBL/GenBank/DDBJ databases">
        <title>Complete genome sequence of a multi-drug resistant Klebsiella pneumoniae.</title>
        <authorList>
            <person name="Hua X."/>
            <person name="Chen Q."/>
            <person name="Li X."/>
            <person name="Feng Y."/>
            <person name="Ruan Z."/>
            <person name="Yu Y."/>
        </authorList>
    </citation>
    <scope>NUCLEOTIDE SEQUENCE [LARGE SCALE GENOMIC DNA]</scope>
    <source>
        <strain evidence="8">5.12</strain>
    </source>
</reference>
<evidence type="ECO:0000256" key="5">
    <source>
        <dbReference type="ARBA" id="ARBA00023098"/>
    </source>
</evidence>
<dbReference type="CDD" id="cd02440">
    <property type="entry name" value="AdoMet_MTases"/>
    <property type="match status" value="1"/>
</dbReference>
<keyword evidence="3 7" id="KW-0808">Transferase</keyword>
<name>A0A6M4MBD1_9ALTE</name>
<feature type="active site" evidence="6">
    <location>
        <position position="364"/>
    </location>
</feature>
<reference evidence="7 8" key="2">
    <citation type="submission" date="2020-04" db="EMBL/GenBank/DDBJ databases">
        <title>Complete genome sequence of Alteromonas pelagimontana 5.12T.</title>
        <authorList>
            <person name="Sinha R.K."/>
            <person name="Krishnan K.P."/>
            <person name="Kurian J.P."/>
        </authorList>
    </citation>
    <scope>NUCLEOTIDE SEQUENCE [LARGE SCALE GENOMIC DNA]</scope>
    <source>
        <strain evidence="7 8">5.12</strain>
    </source>
</reference>
<dbReference type="SUPFAM" id="SSF53335">
    <property type="entry name" value="S-adenosyl-L-methionine-dependent methyltransferases"/>
    <property type="match status" value="1"/>
</dbReference>
<dbReference type="PIRSF" id="PIRSF003085">
    <property type="entry name" value="CMAS"/>
    <property type="match status" value="1"/>
</dbReference>
<keyword evidence="8" id="KW-1185">Reference proteome</keyword>
<comment type="similarity">
    <text evidence="1">Belongs to the CFA/CMAS family.</text>
</comment>
<dbReference type="InterPro" id="IPR050723">
    <property type="entry name" value="CFA/CMAS"/>
</dbReference>
<dbReference type="OrthoDB" id="9782855at2"/>
<dbReference type="KEGG" id="apel:CA267_006790"/>